<dbReference type="AlphaFoldDB" id="A0A9X2AIN7"/>
<feature type="chain" id="PRO_5040754599" evidence="2">
    <location>
        <begin position="20"/>
        <end position="518"/>
    </location>
</feature>
<keyword evidence="4" id="KW-1185">Reference proteome</keyword>
<dbReference type="NCBIfam" id="TIGR04183">
    <property type="entry name" value="Por_Secre_tail"/>
    <property type="match status" value="1"/>
</dbReference>
<sequence length="518" mass="55352">MKKIMCFLFCSTIATIAWSQELHVASGGTLYVSSESYVYVDNDIDVNAAGNLIVNSDATNSGSLLVTGTATGEISYQRYVSGEQWHFVSAPVTTQDIGTFATNGANNVGISTTGNYGISFYKNDNAKGTRWQYYTVASGALGADSAGDFINGKGYSNYRDSDGLYTFKGGMATAGTGVAITIPANSIPGADTTSHLWSVVGNPYPSFLDASALLSANLSNLDPSYAYLQVWDGSSYRPVNFASDSEYIAPGQGFMVDPANNNVLFTFAESLQSEQKNATATFYRAAEAPKVVVEMTNGQSITKETTLKYFDTTTTGLDIGWDAGTYYDTDPTLSIDTHLISDSEGINFTLQCLPSSDYESSIVPLSIRAAASETLTFKATATGLPEGIEVYLEDKENQVITNISTGSYEVTTAKSLQGIGRFYIYTTGSVLAVDDAVLTSSAINMYKTSNTNLRVTGIQDKGNASVIVYAIDGKQVLTSSFKVATVNDVALPKNLTKGLYLVQLVSNGIKQTKKIIID</sequence>
<dbReference type="Proteomes" id="UP001139369">
    <property type="component" value="Unassembled WGS sequence"/>
</dbReference>
<name>A0A9X2AIN7_9FLAO</name>
<dbReference type="EMBL" id="JAKQYM010000002">
    <property type="protein sequence ID" value="MCI2228267.1"/>
    <property type="molecule type" value="Genomic_DNA"/>
</dbReference>
<keyword evidence="1 2" id="KW-0732">Signal</keyword>
<accession>A0A9X2AIN7</accession>
<feature type="signal peptide" evidence="2">
    <location>
        <begin position="1"/>
        <end position="19"/>
    </location>
</feature>
<comment type="caution">
    <text evidence="3">The sequence shown here is derived from an EMBL/GenBank/DDBJ whole genome shotgun (WGS) entry which is preliminary data.</text>
</comment>
<evidence type="ECO:0000256" key="2">
    <source>
        <dbReference type="SAM" id="SignalP"/>
    </source>
</evidence>
<dbReference type="InterPro" id="IPR026444">
    <property type="entry name" value="Secre_tail"/>
</dbReference>
<protein>
    <submittedName>
        <fullName evidence="3">T9SS type A sorting domain-containing protein</fullName>
    </submittedName>
</protein>
<evidence type="ECO:0000313" key="4">
    <source>
        <dbReference type="Proteomes" id="UP001139369"/>
    </source>
</evidence>
<reference evidence="3" key="1">
    <citation type="submission" date="2022-02" db="EMBL/GenBank/DDBJ databases">
        <title>Polaribacter sp. MSW13, isolated from seawater.</title>
        <authorList>
            <person name="Kristyanto S."/>
            <person name="Jung J."/>
            <person name="Jeon C.O."/>
        </authorList>
    </citation>
    <scope>NUCLEOTIDE SEQUENCE</scope>
    <source>
        <strain evidence="3">MSW13</strain>
    </source>
</reference>
<organism evidence="3 4">
    <name type="scientific">Polaribacter marinus</name>
    <dbReference type="NCBI Taxonomy" id="2916838"/>
    <lineage>
        <taxon>Bacteria</taxon>
        <taxon>Pseudomonadati</taxon>
        <taxon>Bacteroidota</taxon>
        <taxon>Flavobacteriia</taxon>
        <taxon>Flavobacteriales</taxon>
        <taxon>Flavobacteriaceae</taxon>
    </lineage>
</organism>
<dbReference type="RefSeq" id="WP_242177383.1">
    <property type="nucleotide sequence ID" value="NZ_JAKQYM010000002.1"/>
</dbReference>
<evidence type="ECO:0000256" key="1">
    <source>
        <dbReference type="ARBA" id="ARBA00022729"/>
    </source>
</evidence>
<proteinExistence type="predicted"/>
<evidence type="ECO:0000313" key="3">
    <source>
        <dbReference type="EMBL" id="MCI2228267.1"/>
    </source>
</evidence>
<gene>
    <name evidence="3" type="ORF">MC378_03740</name>
</gene>